<dbReference type="Proteomes" id="UP000630149">
    <property type="component" value="Unassembled WGS sequence"/>
</dbReference>
<organism evidence="2 3">
    <name type="scientific">Legionella impletisoli</name>
    <dbReference type="NCBI Taxonomy" id="343510"/>
    <lineage>
        <taxon>Bacteria</taxon>
        <taxon>Pseudomonadati</taxon>
        <taxon>Pseudomonadota</taxon>
        <taxon>Gammaproteobacteria</taxon>
        <taxon>Legionellales</taxon>
        <taxon>Legionellaceae</taxon>
        <taxon>Legionella</taxon>
    </lineage>
</organism>
<dbReference type="EMBL" id="BMOB01000002">
    <property type="protein sequence ID" value="GGI79437.1"/>
    <property type="molecule type" value="Genomic_DNA"/>
</dbReference>
<keyword evidence="1" id="KW-0812">Transmembrane</keyword>
<feature type="transmembrane region" description="Helical" evidence="1">
    <location>
        <begin position="852"/>
        <end position="874"/>
    </location>
</feature>
<gene>
    <name evidence="2" type="ORF">GCM10007966_04930</name>
</gene>
<dbReference type="PANTHER" id="PTHR46586:SF3">
    <property type="entry name" value="ANKYRIN REPEAT-CONTAINING PROTEIN"/>
    <property type="match status" value="1"/>
</dbReference>
<dbReference type="OrthoDB" id="5653325at2"/>
<dbReference type="SUPFAM" id="SSF48403">
    <property type="entry name" value="Ankyrin repeat"/>
    <property type="match status" value="2"/>
</dbReference>
<keyword evidence="1" id="KW-0472">Membrane</keyword>
<dbReference type="AlphaFoldDB" id="A0A917N947"/>
<dbReference type="PANTHER" id="PTHR46586">
    <property type="entry name" value="ANKYRIN REPEAT-CONTAINING PROTEIN"/>
    <property type="match status" value="1"/>
</dbReference>
<evidence type="ECO:0000313" key="3">
    <source>
        <dbReference type="Proteomes" id="UP000630149"/>
    </source>
</evidence>
<evidence type="ECO:0008006" key="4">
    <source>
        <dbReference type="Google" id="ProtNLM"/>
    </source>
</evidence>
<name>A0A917N947_9GAMM</name>
<evidence type="ECO:0000256" key="1">
    <source>
        <dbReference type="SAM" id="Phobius"/>
    </source>
</evidence>
<keyword evidence="3" id="KW-1185">Reference proteome</keyword>
<keyword evidence="1" id="KW-1133">Transmembrane helix</keyword>
<dbReference type="InterPro" id="IPR036770">
    <property type="entry name" value="Ankyrin_rpt-contain_sf"/>
</dbReference>
<protein>
    <recommendedName>
        <fullName evidence="4">Ankyrin repeats (3 copies)</fullName>
    </recommendedName>
</protein>
<reference evidence="2" key="2">
    <citation type="submission" date="2020-09" db="EMBL/GenBank/DDBJ databases">
        <authorList>
            <person name="Sun Q."/>
            <person name="Ohkuma M."/>
        </authorList>
    </citation>
    <scope>NUCLEOTIDE SEQUENCE</scope>
    <source>
        <strain evidence="2">JCM 13919</strain>
    </source>
</reference>
<dbReference type="RefSeq" id="WP_131775976.1">
    <property type="nucleotide sequence ID" value="NZ_BMOB01000002.1"/>
</dbReference>
<reference evidence="2" key="1">
    <citation type="journal article" date="2014" name="Int. J. Syst. Evol. Microbiol.">
        <title>Complete genome sequence of Corynebacterium casei LMG S-19264T (=DSM 44701T), isolated from a smear-ripened cheese.</title>
        <authorList>
            <consortium name="US DOE Joint Genome Institute (JGI-PGF)"/>
            <person name="Walter F."/>
            <person name="Albersmeier A."/>
            <person name="Kalinowski J."/>
            <person name="Ruckert C."/>
        </authorList>
    </citation>
    <scope>NUCLEOTIDE SEQUENCE</scope>
    <source>
        <strain evidence="2">JCM 13919</strain>
    </source>
</reference>
<comment type="caution">
    <text evidence="2">The sequence shown here is derived from an EMBL/GenBank/DDBJ whole genome shotgun (WGS) entry which is preliminary data.</text>
</comment>
<dbReference type="Gene3D" id="1.25.40.20">
    <property type="entry name" value="Ankyrin repeat-containing domain"/>
    <property type="match status" value="2"/>
</dbReference>
<dbReference type="InterPro" id="IPR052050">
    <property type="entry name" value="SecEffector_AnkRepeat"/>
</dbReference>
<sequence length="952" mass="107908">MLFDLFSWIHCDGDVNVLKAKPIAIAHIQQALSEAIVLQQSLLSSMRALHFSPASSEQERAKAKSAFETNVAYQQFLSTCNHHVDTLALIEVSQLALTYLSTLEDKPLRLVKTQALFHFCFSEDQTRALSIFQTNYNQLDDEVRVDVFLLKLATQLRHQAHPLGITSLLADFVEDTIQFTAAILWLLKRGVAPQAILSSGLMHHFFAYHIAYLDSDESPLKRFYHLLASYPEAEELIGLARRTTARMRGFEEFSLTGDRTAESLLKEEVCTSSIRFSISRNNAFALYNLFHTSFLLEALDEAHANKESWRIILKELLNHEDTHDVLSNLLDRLVRNGHYLRLKRVGELLEDSTGARLLEKDVGGIFHLLPFKPSWYEQVSLFNITNYLKRLKETSYSTEDVIAQLVSIIKGLQKTHQSSANEAYQALVNLIALNPDYLNDALLLNMLRRYPGKDGVLQEIVHHLSLQFEESFAEILTQDAFGEEQFYTLEDTWKSISKQLSVLSLIGTVSSPVPHDKYELFTYVAQGRLAHLSEKMNYKALACALRLEPELSRDWVNEYERYVIELLIALDHEPTRTQIVSELNCKYGACATWIGHKYGGRTLLSAAAEQGNSGLLRWLLSGERRLTLQTKELTAALLRLAQLGHWQGVEVILEVCPEILDKKIEKRLLFLAAEQDQLVMVHQLIELGKFTDNVLQSALVKAVEAGHSKVAHYLLNEEIRPPRAVSFAKGFRKAFLAGSWLDAQFFASYKTSPSVRHEVHQLLIHSVLHQDKAGIECLCDLECNEPDQHDIEQAFEEAAKMGEVELLELFCNSTYQPTLPSIERALNRATKNGHEEAVRFICESPKIRPTKAAIGTAFILAAGAGYLAIIRYLYTYEVKPSRSAIYQALNQAKANQHHEMATFLKNPRHFEAHQRIELESPLSIVGFFACRRSQQPRDGLSPVQREIIPSSS</sequence>
<proteinExistence type="predicted"/>
<accession>A0A917N947</accession>
<evidence type="ECO:0000313" key="2">
    <source>
        <dbReference type="EMBL" id="GGI79437.1"/>
    </source>
</evidence>